<reference evidence="2 3" key="1">
    <citation type="journal article" date="2012" name="PLoS Pathog.">
        <title>Diverse lifestyles and strategies of plant pathogenesis encoded in the genomes of eighteen Dothideomycetes fungi.</title>
        <authorList>
            <person name="Ohm R.A."/>
            <person name="Feau N."/>
            <person name="Henrissat B."/>
            <person name="Schoch C.L."/>
            <person name="Horwitz B.A."/>
            <person name="Barry K.W."/>
            <person name="Condon B.J."/>
            <person name="Copeland A.C."/>
            <person name="Dhillon B."/>
            <person name="Glaser F."/>
            <person name="Hesse C.N."/>
            <person name="Kosti I."/>
            <person name="LaButti K."/>
            <person name="Lindquist E.A."/>
            <person name="Lucas S."/>
            <person name="Salamov A.A."/>
            <person name="Bradshaw R.E."/>
            <person name="Ciuffetti L."/>
            <person name="Hamelin R.C."/>
            <person name="Kema G.H.J."/>
            <person name="Lawrence C."/>
            <person name="Scott J.A."/>
            <person name="Spatafora J.W."/>
            <person name="Turgeon B.G."/>
            <person name="de Wit P.J.G.M."/>
            <person name="Zhong S."/>
            <person name="Goodwin S.B."/>
            <person name="Grigoriev I.V."/>
        </authorList>
    </citation>
    <scope>NUCLEOTIDE SEQUENCE [LARGE SCALE GENOMIC DNA]</scope>
    <source>
        <strain evidence="2 3">SO2202</strain>
    </source>
</reference>
<dbReference type="STRING" id="692275.N1QFR6"/>
<organism evidence="2 3">
    <name type="scientific">Sphaerulina musiva (strain SO2202)</name>
    <name type="common">Poplar stem canker fungus</name>
    <name type="synonym">Septoria musiva</name>
    <dbReference type="NCBI Taxonomy" id="692275"/>
    <lineage>
        <taxon>Eukaryota</taxon>
        <taxon>Fungi</taxon>
        <taxon>Dikarya</taxon>
        <taxon>Ascomycota</taxon>
        <taxon>Pezizomycotina</taxon>
        <taxon>Dothideomycetes</taxon>
        <taxon>Dothideomycetidae</taxon>
        <taxon>Mycosphaerellales</taxon>
        <taxon>Mycosphaerellaceae</taxon>
        <taxon>Sphaerulina</taxon>
    </lineage>
</organism>
<dbReference type="Proteomes" id="UP000016931">
    <property type="component" value="Unassembled WGS sequence"/>
</dbReference>
<dbReference type="EMBL" id="KB456265">
    <property type="protein sequence ID" value="EMF12153.1"/>
    <property type="molecule type" value="Genomic_DNA"/>
</dbReference>
<sequence length="138" mass="14992">MPVTWDDAKERQLLLLVLHFTQPPSPPWAEVAEGMGEGCSEEACKQKLKKLKVAAKQQFGEPSAVGNSTPKPKTPAKRGGRKPAGGTPLKSTGKRKAKKSFSEEEEEEEEEEEGSSSKETPQAKKLKLEAEDGADSED</sequence>
<dbReference type="OrthoDB" id="3641939at2759"/>
<keyword evidence="3" id="KW-1185">Reference proteome</keyword>
<feature type="compositionally biased region" description="Acidic residues" evidence="1">
    <location>
        <begin position="103"/>
        <end position="114"/>
    </location>
</feature>
<dbReference type="GeneID" id="27902982"/>
<proteinExistence type="predicted"/>
<dbReference type="eggNOG" id="ENOG502SGGC">
    <property type="taxonomic scope" value="Eukaryota"/>
</dbReference>
<dbReference type="HOGENOM" id="CLU_115486_0_0_1"/>
<accession>N1QFR6</accession>
<evidence type="ECO:0000313" key="3">
    <source>
        <dbReference type="Proteomes" id="UP000016931"/>
    </source>
</evidence>
<gene>
    <name evidence="2" type="ORF">SEPMUDRAFT_149906</name>
</gene>
<protein>
    <recommendedName>
        <fullName evidence="4">Myb-like domain-containing protein</fullName>
    </recommendedName>
</protein>
<evidence type="ECO:0008006" key="4">
    <source>
        <dbReference type="Google" id="ProtNLM"/>
    </source>
</evidence>
<dbReference type="AlphaFoldDB" id="N1QFR6"/>
<evidence type="ECO:0000256" key="1">
    <source>
        <dbReference type="SAM" id="MobiDB-lite"/>
    </source>
</evidence>
<feature type="region of interest" description="Disordered" evidence="1">
    <location>
        <begin position="58"/>
        <end position="138"/>
    </location>
</feature>
<evidence type="ECO:0000313" key="2">
    <source>
        <dbReference type="EMBL" id="EMF12153.1"/>
    </source>
</evidence>
<name>N1QFR6_SPHMS</name>
<dbReference type="OMA" id="NEYPGDE"/>
<dbReference type="RefSeq" id="XP_016760274.1">
    <property type="nucleotide sequence ID" value="XM_016905845.1"/>
</dbReference>